<name>A0A3L6SWR5_PANMI</name>
<gene>
    <name evidence="3" type="ORF">C2845_PM05G09700</name>
</gene>
<dbReference type="AlphaFoldDB" id="A0A3L6SWR5"/>
<dbReference type="Proteomes" id="UP000275267">
    <property type="component" value="Unassembled WGS sequence"/>
</dbReference>
<dbReference type="PANTHER" id="PTHR33074:SF109">
    <property type="entry name" value="OS01G0601950 PROTEIN"/>
    <property type="match status" value="1"/>
</dbReference>
<protein>
    <recommendedName>
        <fullName evidence="2">DUF1618 domain-containing protein</fullName>
    </recommendedName>
</protein>
<evidence type="ECO:0000259" key="2">
    <source>
        <dbReference type="Pfam" id="PF07762"/>
    </source>
</evidence>
<evidence type="ECO:0000313" key="4">
    <source>
        <dbReference type="Proteomes" id="UP000275267"/>
    </source>
</evidence>
<evidence type="ECO:0000256" key="1">
    <source>
        <dbReference type="SAM" id="MobiDB-lite"/>
    </source>
</evidence>
<dbReference type="Pfam" id="PF07762">
    <property type="entry name" value="DUF1618"/>
    <property type="match status" value="1"/>
</dbReference>
<accession>A0A3L6SWR5</accession>
<proteinExistence type="predicted"/>
<feature type="domain" description="DUF1618" evidence="2">
    <location>
        <begin position="254"/>
        <end position="397"/>
    </location>
</feature>
<sequence>MDWVMLDCYMRRSRLDDGDSSALTAAASTSTGERVSVALSAAAPPWTSRILFDWCPKEESSKTKKKKEQRQGNMDHSNGDDDGPRSPGEDAKVAAAHRGCMLLRFVRRRSSCQSVFNPRFEEWFVYQAHRRDGSGEEGDAGTSLTRLPACRHELIYDGFSNMGILGGPDDDHHHFVVAHLAVTPTTNSRRYGLEDRDDSPATADLCVLRRNRQGGLGRWRATRLPIRHGEGERHHLHLWQTDAVVALGDGCLCWVDYLRGVLLCDVSGDDPGEVRYVPLPVRPYSDPDLGGRARLAAFRSLSAVTTTTEDNNSNAATLKFVDVAPNNIWFAGTPEHPFVTPRRNTITTWTLGRDRRSWTDADAVDDDAFYALIKDTHLPIVRPELPLVDARDPQTIYFVMQTGPLHPCSDRYGDAGSKPTFLIAVDMPSKTIAGYLPYVLTGHGSLTNHRNTISCNLLYMQPFVPSEFLKYLQGRDGAHRTM</sequence>
<dbReference type="InterPro" id="IPR011676">
    <property type="entry name" value="DUF1618"/>
</dbReference>
<evidence type="ECO:0000313" key="3">
    <source>
        <dbReference type="EMBL" id="RLN27838.1"/>
    </source>
</evidence>
<comment type="caution">
    <text evidence="3">The sequence shown here is derived from an EMBL/GenBank/DDBJ whole genome shotgun (WGS) entry which is preliminary data.</text>
</comment>
<keyword evidence="4" id="KW-1185">Reference proteome</keyword>
<organism evidence="3 4">
    <name type="scientific">Panicum miliaceum</name>
    <name type="common">Proso millet</name>
    <name type="synonym">Broomcorn millet</name>
    <dbReference type="NCBI Taxonomy" id="4540"/>
    <lineage>
        <taxon>Eukaryota</taxon>
        <taxon>Viridiplantae</taxon>
        <taxon>Streptophyta</taxon>
        <taxon>Embryophyta</taxon>
        <taxon>Tracheophyta</taxon>
        <taxon>Spermatophyta</taxon>
        <taxon>Magnoliopsida</taxon>
        <taxon>Liliopsida</taxon>
        <taxon>Poales</taxon>
        <taxon>Poaceae</taxon>
        <taxon>PACMAD clade</taxon>
        <taxon>Panicoideae</taxon>
        <taxon>Panicodae</taxon>
        <taxon>Paniceae</taxon>
        <taxon>Panicinae</taxon>
        <taxon>Panicum</taxon>
        <taxon>Panicum sect. Panicum</taxon>
    </lineage>
</organism>
<feature type="compositionally biased region" description="Basic and acidic residues" evidence="1">
    <location>
        <begin position="77"/>
        <end position="92"/>
    </location>
</feature>
<dbReference type="EMBL" id="PQIB02000003">
    <property type="protein sequence ID" value="RLN27838.1"/>
    <property type="molecule type" value="Genomic_DNA"/>
</dbReference>
<dbReference type="PANTHER" id="PTHR33074">
    <property type="entry name" value="EXPRESSED PROTEIN-RELATED"/>
    <property type="match status" value="1"/>
</dbReference>
<feature type="region of interest" description="Disordered" evidence="1">
    <location>
        <begin position="61"/>
        <end position="92"/>
    </location>
</feature>
<reference evidence="4" key="1">
    <citation type="journal article" date="2019" name="Nat. Commun.">
        <title>The genome of broomcorn millet.</title>
        <authorList>
            <person name="Zou C."/>
            <person name="Miki D."/>
            <person name="Li D."/>
            <person name="Tang Q."/>
            <person name="Xiao L."/>
            <person name="Rajput S."/>
            <person name="Deng P."/>
            <person name="Jia W."/>
            <person name="Huang R."/>
            <person name="Zhang M."/>
            <person name="Sun Y."/>
            <person name="Hu J."/>
            <person name="Fu X."/>
            <person name="Schnable P.S."/>
            <person name="Li F."/>
            <person name="Zhang H."/>
            <person name="Feng B."/>
            <person name="Zhu X."/>
            <person name="Liu R."/>
            <person name="Schnable J.C."/>
            <person name="Zhu J.-K."/>
            <person name="Zhang H."/>
        </authorList>
    </citation>
    <scope>NUCLEOTIDE SEQUENCE [LARGE SCALE GENOMIC DNA]</scope>
</reference>